<gene>
    <name evidence="4" type="ORF">FB390_2087</name>
</gene>
<proteinExistence type="inferred from homology"/>
<evidence type="ECO:0000313" key="4">
    <source>
        <dbReference type="EMBL" id="TQM30461.1"/>
    </source>
</evidence>
<dbReference type="Pfam" id="PF01370">
    <property type="entry name" value="Epimerase"/>
    <property type="match status" value="1"/>
</dbReference>
<keyword evidence="5" id="KW-1185">Reference proteome</keyword>
<protein>
    <recommendedName>
        <fullName evidence="6">TIGR01777 family protein</fullName>
    </recommendedName>
</protein>
<evidence type="ECO:0000313" key="5">
    <source>
        <dbReference type="Proteomes" id="UP000316331"/>
    </source>
</evidence>
<dbReference type="Gene3D" id="3.40.50.720">
    <property type="entry name" value="NAD(P)-binding Rossmann-like Domain"/>
    <property type="match status" value="1"/>
</dbReference>
<name>A0A543F9G0_9NOCA</name>
<dbReference type="Pfam" id="PF08338">
    <property type="entry name" value="DUF1731"/>
    <property type="match status" value="1"/>
</dbReference>
<reference evidence="4 5" key="1">
    <citation type="submission" date="2019-06" db="EMBL/GenBank/DDBJ databases">
        <title>Sequencing the genomes of 1000 actinobacteria strains.</title>
        <authorList>
            <person name="Klenk H.-P."/>
        </authorList>
    </citation>
    <scope>NUCLEOTIDE SEQUENCE [LARGE SCALE GENOMIC DNA]</scope>
    <source>
        <strain evidence="4 5">DSM 103495</strain>
    </source>
</reference>
<comment type="similarity">
    <text evidence="1">Belongs to the NAD(P)-dependent epimerase/dehydratase family. SDR39U1 subfamily.</text>
</comment>
<dbReference type="InterPro" id="IPR010099">
    <property type="entry name" value="SDR39U1"/>
</dbReference>
<dbReference type="NCBIfam" id="TIGR01777">
    <property type="entry name" value="yfcH"/>
    <property type="match status" value="1"/>
</dbReference>
<dbReference type="SUPFAM" id="SSF51735">
    <property type="entry name" value="NAD(P)-binding Rossmann-fold domains"/>
    <property type="match status" value="1"/>
</dbReference>
<dbReference type="PANTHER" id="PTHR11092:SF0">
    <property type="entry name" value="EPIMERASE FAMILY PROTEIN SDR39U1"/>
    <property type="match status" value="1"/>
</dbReference>
<comment type="caution">
    <text evidence="4">The sequence shown here is derived from an EMBL/GenBank/DDBJ whole genome shotgun (WGS) entry which is preliminary data.</text>
</comment>
<feature type="domain" description="DUF1731" evidence="3">
    <location>
        <begin position="252"/>
        <end position="295"/>
    </location>
</feature>
<evidence type="ECO:0000256" key="1">
    <source>
        <dbReference type="ARBA" id="ARBA00009353"/>
    </source>
</evidence>
<dbReference type="PANTHER" id="PTHR11092">
    <property type="entry name" value="SUGAR NUCLEOTIDE EPIMERASE RELATED"/>
    <property type="match status" value="1"/>
</dbReference>
<dbReference type="Proteomes" id="UP000316331">
    <property type="component" value="Unassembled WGS sequence"/>
</dbReference>
<accession>A0A543F9G0</accession>
<dbReference type="EMBL" id="VFPG01000001">
    <property type="protein sequence ID" value="TQM30461.1"/>
    <property type="molecule type" value="Genomic_DNA"/>
</dbReference>
<evidence type="ECO:0008006" key="6">
    <source>
        <dbReference type="Google" id="ProtNLM"/>
    </source>
</evidence>
<sequence length="301" mass="32275">MVQNVRMRIVVAGTSGFLGKYLVSKLNDEGHDVVRLVRREAVRPDEISWDPYGSSFDSGIVAGAGAVINLCGATVAGKRWSPAYKEEMRDSRIVPSRVLSRAVAETGVPVLLNASAAGWYGDSGDQDVDEFAPHGTDFLGTMCRDWEAATEAASAAGVRVVLLRTANVLSADSMLIEKLRPLFRLGLGGKFGTGRQYLPWITLHDWLAAVNWLLTFSVSGPVNLSAPETVTNAEFTSAFAAAMNRRAVLTLPGAVLKLIGGEGGAELLHGHKMVPKVLVGNGFEFAHGTLDQAMKYTFAVR</sequence>
<dbReference type="InterPro" id="IPR013549">
    <property type="entry name" value="DUF1731"/>
</dbReference>
<organism evidence="4 5">
    <name type="scientific">Nocardia bhagyanarayanae</name>
    <dbReference type="NCBI Taxonomy" id="1215925"/>
    <lineage>
        <taxon>Bacteria</taxon>
        <taxon>Bacillati</taxon>
        <taxon>Actinomycetota</taxon>
        <taxon>Actinomycetes</taxon>
        <taxon>Mycobacteriales</taxon>
        <taxon>Nocardiaceae</taxon>
        <taxon>Nocardia</taxon>
    </lineage>
</organism>
<feature type="domain" description="NAD-dependent epimerase/dehydratase" evidence="2">
    <location>
        <begin position="9"/>
        <end position="219"/>
    </location>
</feature>
<evidence type="ECO:0000259" key="3">
    <source>
        <dbReference type="Pfam" id="PF08338"/>
    </source>
</evidence>
<dbReference type="AlphaFoldDB" id="A0A543F9G0"/>
<evidence type="ECO:0000259" key="2">
    <source>
        <dbReference type="Pfam" id="PF01370"/>
    </source>
</evidence>
<dbReference type="InterPro" id="IPR036291">
    <property type="entry name" value="NAD(P)-bd_dom_sf"/>
</dbReference>
<dbReference type="InterPro" id="IPR001509">
    <property type="entry name" value="Epimerase_deHydtase"/>
</dbReference>